<evidence type="ECO:0000313" key="5">
    <source>
        <dbReference type="Proteomes" id="UP000765509"/>
    </source>
</evidence>
<dbReference type="PROSITE" id="PS50175">
    <property type="entry name" value="ASP_PROT_RETROV"/>
    <property type="match status" value="1"/>
</dbReference>
<dbReference type="OrthoDB" id="5535068at2759"/>
<keyword evidence="2" id="KW-0378">Hydrolase</keyword>
<comment type="caution">
    <text evidence="4">The sequence shown here is derived from an EMBL/GenBank/DDBJ whole genome shotgun (WGS) entry which is preliminary data.</text>
</comment>
<dbReference type="PROSITE" id="PS00141">
    <property type="entry name" value="ASP_PROTEASE"/>
    <property type="match status" value="1"/>
</dbReference>
<dbReference type="InterPro" id="IPR001969">
    <property type="entry name" value="Aspartic_peptidase_AS"/>
</dbReference>
<accession>A0A9Q3H8V7</accession>
<dbReference type="CDD" id="cd00303">
    <property type="entry name" value="retropepsin_like"/>
    <property type="match status" value="1"/>
</dbReference>
<dbReference type="Proteomes" id="UP000765509">
    <property type="component" value="Unassembled WGS sequence"/>
</dbReference>
<name>A0A9Q3H8V7_9BASI</name>
<evidence type="ECO:0000259" key="3">
    <source>
        <dbReference type="PROSITE" id="PS50175"/>
    </source>
</evidence>
<dbReference type="InterPro" id="IPR001995">
    <property type="entry name" value="Peptidase_A2_cat"/>
</dbReference>
<dbReference type="InterPro" id="IPR021109">
    <property type="entry name" value="Peptidase_aspartic_dom_sf"/>
</dbReference>
<keyword evidence="5" id="KW-1185">Reference proteome</keyword>
<proteinExistence type="predicted"/>
<protein>
    <recommendedName>
        <fullName evidence="3">Peptidase A2 domain-containing protein</fullName>
    </recommendedName>
</protein>
<reference evidence="4" key="1">
    <citation type="submission" date="2021-03" db="EMBL/GenBank/DDBJ databases">
        <title>Draft genome sequence of rust myrtle Austropuccinia psidii MF-1, a brazilian biotype.</title>
        <authorList>
            <person name="Quecine M.C."/>
            <person name="Pachon D.M.R."/>
            <person name="Bonatelli M.L."/>
            <person name="Correr F.H."/>
            <person name="Franceschini L.M."/>
            <person name="Leite T.F."/>
            <person name="Margarido G.R.A."/>
            <person name="Almeida C.A."/>
            <person name="Ferrarezi J.A."/>
            <person name="Labate C.A."/>
        </authorList>
    </citation>
    <scope>NUCLEOTIDE SEQUENCE</scope>
    <source>
        <strain evidence="4">MF-1</strain>
    </source>
</reference>
<evidence type="ECO:0000256" key="2">
    <source>
        <dbReference type="ARBA" id="ARBA00022801"/>
    </source>
</evidence>
<dbReference type="GO" id="GO:0006508">
    <property type="term" value="P:proteolysis"/>
    <property type="evidence" value="ECO:0007669"/>
    <property type="project" value="InterPro"/>
</dbReference>
<dbReference type="EMBL" id="AVOT02012379">
    <property type="protein sequence ID" value="MBW0494049.1"/>
    <property type="molecule type" value="Genomic_DNA"/>
</dbReference>
<dbReference type="Pfam" id="PF13650">
    <property type="entry name" value="Asp_protease_2"/>
    <property type="match status" value="1"/>
</dbReference>
<dbReference type="SUPFAM" id="SSF50630">
    <property type="entry name" value="Acid proteases"/>
    <property type="match status" value="1"/>
</dbReference>
<organism evidence="4 5">
    <name type="scientific">Austropuccinia psidii MF-1</name>
    <dbReference type="NCBI Taxonomy" id="1389203"/>
    <lineage>
        <taxon>Eukaryota</taxon>
        <taxon>Fungi</taxon>
        <taxon>Dikarya</taxon>
        <taxon>Basidiomycota</taxon>
        <taxon>Pucciniomycotina</taxon>
        <taxon>Pucciniomycetes</taxon>
        <taxon>Pucciniales</taxon>
        <taxon>Sphaerophragmiaceae</taxon>
        <taxon>Austropuccinia</taxon>
    </lineage>
</organism>
<feature type="domain" description="Peptidase A2" evidence="3">
    <location>
        <begin position="12"/>
        <end position="49"/>
    </location>
</feature>
<evidence type="ECO:0000256" key="1">
    <source>
        <dbReference type="ARBA" id="ARBA00022750"/>
    </source>
</evidence>
<evidence type="ECO:0000313" key="4">
    <source>
        <dbReference type="EMBL" id="MBW0494049.1"/>
    </source>
</evidence>
<dbReference type="AlphaFoldDB" id="A0A9Q3H8V7"/>
<keyword evidence="1" id="KW-0064">Aspartyl protease</keyword>
<gene>
    <name evidence="4" type="ORF">O181_033764</name>
</gene>
<dbReference type="GO" id="GO:0004190">
    <property type="term" value="F:aspartic-type endopeptidase activity"/>
    <property type="evidence" value="ECO:0007669"/>
    <property type="project" value="UniProtKB-KW"/>
</dbReference>
<keyword evidence="1" id="KW-0645">Protease</keyword>
<sequence>MKVYVGEEGHEIMALVDTGSELSIIPEDSEIRAGLTTRGLNMYLRGIGGHCTSIVGLAEFTPVTLVTGEERNIHLFVPRGGVQKVLGRPLLADNNIRLDFFKKKGETLSYVEPDGRRL</sequence>
<dbReference type="Gene3D" id="2.40.70.10">
    <property type="entry name" value="Acid Proteases"/>
    <property type="match status" value="1"/>
</dbReference>